<dbReference type="Proteomes" id="UP000276133">
    <property type="component" value="Unassembled WGS sequence"/>
</dbReference>
<dbReference type="EMBL" id="REGN01003423">
    <property type="protein sequence ID" value="RNA22631.1"/>
    <property type="molecule type" value="Genomic_DNA"/>
</dbReference>
<accession>A0A3M7RGI9</accession>
<comment type="caution">
    <text evidence="1">The sequence shown here is derived from an EMBL/GenBank/DDBJ whole genome shotgun (WGS) entry which is preliminary data.</text>
</comment>
<evidence type="ECO:0000313" key="2">
    <source>
        <dbReference type="Proteomes" id="UP000276133"/>
    </source>
</evidence>
<evidence type="ECO:0000313" key="1">
    <source>
        <dbReference type="EMBL" id="RNA22631.1"/>
    </source>
</evidence>
<gene>
    <name evidence="1" type="ORF">BpHYR1_002574</name>
</gene>
<name>A0A3M7RGI9_BRAPC</name>
<dbReference type="AlphaFoldDB" id="A0A3M7RGI9"/>
<reference evidence="1 2" key="1">
    <citation type="journal article" date="2018" name="Sci. Rep.">
        <title>Genomic signatures of local adaptation to the degree of environmental predictability in rotifers.</title>
        <authorList>
            <person name="Franch-Gras L."/>
            <person name="Hahn C."/>
            <person name="Garcia-Roger E.M."/>
            <person name="Carmona M.J."/>
            <person name="Serra M."/>
            <person name="Gomez A."/>
        </authorList>
    </citation>
    <scope>NUCLEOTIDE SEQUENCE [LARGE SCALE GENOMIC DNA]</scope>
    <source>
        <strain evidence="1">HYR1</strain>
    </source>
</reference>
<sequence length="63" mass="7343">MHLILYFLLSSSDFFLPFGLKDYFENKLKIFKKNVNCESILNNFSSIIPSRRLLKVHVAGPTH</sequence>
<protein>
    <submittedName>
        <fullName evidence="1">Uncharacterized protein</fullName>
    </submittedName>
</protein>
<proteinExistence type="predicted"/>
<keyword evidence="2" id="KW-1185">Reference proteome</keyword>
<organism evidence="1 2">
    <name type="scientific">Brachionus plicatilis</name>
    <name type="common">Marine rotifer</name>
    <name type="synonym">Brachionus muelleri</name>
    <dbReference type="NCBI Taxonomy" id="10195"/>
    <lineage>
        <taxon>Eukaryota</taxon>
        <taxon>Metazoa</taxon>
        <taxon>Spiralia</taxon>
        <taxon>Gnathifera</taxon>
        <taxon>Rotifera</taxon>
        <taxon>Eurotatoria</taxon>
        <taxon>Monogononta</taxon>
        <taxon>Pseudotrocha</taxon>
        <taxon>Ploima</taxon>
        <taxon>Brachionidae</taxon>
        <taxon>Brachionus</taxon>
    </lineage>
</organism>